<evidence type="ECO:0008006" key="4">
    <source>
        <dbReference type="Google" id="ProtNLM"/>
    </source>
</evidence>
<comment type="similarity">
    <text evidence="1">Belongs to the choline/ethanolamine kinase family.</text>
</comment>
<dbReference type="PANTHER" id="PTHR22603:SF93">
    <property type="entry name" value="RE24176P"/>
    <property type="match status" value="1"/>
</dbReference>
<reference evidence="2" key="1">
    <citation type="submission" date="2022-06" db="EMBL/GenBank/DDBJ databases">
        <title>Genome Sequence of Candolleomyces eurysporus.</title>
        <authorList>
            <person name="Buettner E."/>
        </authorList>
    </citation>
    <scope>NUCLEOTIDE SEQUENCE</scope>
    <source>
        <strain evidence="2">VTCC 930004</strain>
    </source>
</reference>
<dbReference type="GO" id="GO:0004305">
    <property type="term" value="F:ethanolamine kinase activity"/>
    <property type="evidence" value="ECO:0007669"/>
    <property type="project" value="TreeGrafter"/>
</dbReference>
<evidence type="ECO:0000313" key="2">
    <source>
        <dbReference type="EMBL" id="KAJ2928743.1"/>
    </source>
</evidence>
<sequence length="444" mass="50384">MATAHPVARRLSSSGRSLTDNLIGTQASASSSSLKLTDGPVELAKAESLKHVQTRLDARHYKTPEFAAQLLKIMSTLQIQSWTDTQIKPEDIVLRRVSGALTNTVFFVSYKNSSKVSTVLLRIYGPSSGSFISRPRELHILHKLSSVYRIGPRVFGTFENGRLEEYFDSANLTAEDIRDPLISRWIGARMAELHSVDMEVVSPPSDIPETGIWKPSVKTWVSSWLPNAHEVLSLPSVRREVALDLDITKFEKEWNIYFKWLSKVEDKRPGSTMVLSHNDVHYGNLLRLNNALEADGHRQIIVVDFEYASPNPAAYDIGNHFLEWCTNYHNNIAPHLYNQSRYPTFTQRRNFYTSYLKHLNHLGKSTEDPVFDPSDLDQIVDALDYQVRVWSPASHALVAIWAIVQARDDLENSIAEPEFDYVGYAAGRMEAFRREILDLGVIQQ</sequence>
<accession>A0A9W8JDF7</accession>
<gene>
    <name evidence="2" type="ORF">H1R20_g8217</name>
</gene>
<proteinExistence type="inferred from homology"/>
<dbReference type="GO" id="GO:0004103">
    <property type="term" value="F:choline kinase activity"/>
    <property type="evidence" value="ECO:0007669"/>
    <property type="project" value="TreeGrafter"/>
</dbReference>
<keyword evidence="3" id="KW-1185">Reference proteome</keyword>
<dbReference type="EMBL" id="JANBPK010000919">
    <property type="protein sequence ID" value="KAJ2928743.1"/>
    <property type="molecule type" value="Genomic_DNA"/>
</dbReference>
<dbReference type="GO" id="GO:0005737">
    <property type="term" value="C:cytoplasm"/>
    <property type="evidence" value="ECO:0007669"/>
    <property type="project" value="TreeGrafter"/>
</dbReference>
<dbReference type="PANTHER" id="PTHR22603">
    <property type="entry name" value="CHOLINE/ETHANOALAMINE KINASE"/>
    <property type="match status" value="1"/>
</dbReference>
<dbReference type="Proteomes" id="UP001140091">
    <property type="component" value="Unassembled WGS sequence"/>
</dbReference>
<dbReference type="OrthoDB" id="10267235at2759"/>
<dbReference type="Pfam" id="PF01633">
    <property type="entry name" value="Choline_kinase"/>
    <property type="match status" value="1"/>
</dbReference>
<organism evidence="2 3">
    <name type="scientific">Candolleomyces eurysporus</name>
    <dbReference type="NCBI Taxonomy" id="2828524"/>
    <lineage>
        <taxon>Eukaryota</taxon>
        <taxon>Fungi</taxon>
        <taxon>Dikarya</taxon>
        <taxon>Basidiomycota</taxon>
        <taxon>Agaricomycotina</taxon>
        <taxon>Agaricomycetes</taxon>
        <taxon>Agaricomycetidae</taxon>
        <taxon>Agaricales</taxon>
        <taxon>Agaricineae</taxon>
        <taxon>Psathyrellaceae</taxon>
        <taxon>Candolleomyces</taxon>
    </lineage>
</organism>
<dbReference type="InterPro" id="IPR011009">
    <property type="entry name" value="Kinase-like_dom_sf"/>
</dbReference>
<comment type="caution">
    <text evidence="2">The sequence shown here is derived from an EMBL/GenBank/DDBJ whole genome shotgun (WGS) entry which is preliminary data.</text>
</comment>
<dbReference type="AlphaFoldDB" id="A0A9W8JDF7"/>
<evidence type="ECO:0000256" key="1">
    <source>
        <dbReference type="ARBA" id="ARBA00038211"/>
    </source>
</evidence>
<dbReference type="Gene3D" id="3.90.1200.10">
    <property type="match status" value="1"/>
</dbReference>
<dbReference type="GO" id="GO:0006646">
    <property type="term" value="P:phosphatidylethanolamine biosynthetic process"/>
    <property type="evidence" value="ECO:0007669"/>
    <property type="project" value="TreeGrafter"/>
</dbReference>
<dbReference type="Gene3D" id="3.30.200.20">
    <property type="entry name" value="Phosphorylase Kinase, domain 1"/>
    <property type="match status" value="1"/>
</dbReference>
<dbReference type="CDD" id="cd05157">
    <property type="entry name" value="ETNK_euk"/>
    <property type="match status" value="1"/>
</dbReference>
<evidence type="ECO:0000313" key="3">
    <source>
        <dbReference type="Proteomes" id="UP001140091"/>
    </source>
</evidence>
<dbReference type="SUPFAM" id="SSF56112">
    <property type="entry name" value="Protein kinase-like (PK-like)"/>
    <property type="match status" value="1"/>
</dbReference>
<name>A0A9W8JDF7_9AGAR</name>
<protein>
    <recommendedName>
        <fullName evidence="4">Kinase-like protein</fullName>
    </recommendedName>
</protein>
<feature type="non-terminal residue" evidence="2">
    <location>
        <position position="444"/>
    </location>
</feature>